<dbReference type="CDD" id="cd00067">
    <property type="entry name" value="GAL4"/>
    <property type="match status" value="1"/>
</dbReference>
<dbReference type="AlphaFoldDB" id="A0A9W5YZR9"/>
<dbReference type="Proteomes" id="UP001143548">
    <property type="component" value="Unassembled WGS sequence"/>
</dbReference>
<dbReference type="GO" id="GO:0005634">
    <property type="term" value="C:nucleus"/>
    <property type="evidence" value="ECO:0007669"/>
    <property type="project" value="UniProtKB-SubCell"/>
</dbReference>
<evidence type="ECO:0000256" key="7">
    <source>
        <dbReference type="SAM" id="MobiDB-lite"/>
    </source>
</evidence>
<dbReference type="Pfam" id="PF00172">
    <property type="entry name" value="Zn_clus"/>
    <property type="match status" value="1"/>
</dbReference>
<feature type="domain" description="Zn(2)-C6 fungal-type" evidence="8">
    <location>
        <begin position="6"/>
        <end position="52"/>
    </location>
</feature>
<evidence type="ECO:0000256" key="4">
    <source>
        <dbReference type="ARBA" id="ARBA00023125"/>
    </source>
</evidence>
<evidence type="ECO:0000256" key="1">
    <source>
        <dbReference type="ARBA" id="ARBA00004123"/>
    </source>
</evidence>
<evidence type="ECO:0000256" key="2">
    <source>
        <dbReference type="ARBA" id="ARBA00022833"/>
    </source>
</evidence>
<dbReference type="GO" id="GO:0000976">
    <property type="term" value="F:transcription cis-regulatory region binding"/>
    <property type="evidence" value="ECO:0007669"/>
    <property type="project" value="TreeGrafter"/>
</dbReference>
<dbReference type="PANTHER" id="PTHR31845">
    <property type="entry name" value="FINGER DOMAIN PROTEIN, PUTATIVE-RELATED"/>
    <property type="match status" value="1"/>
</dbReference>
<dbReference type="InterPro" id="IPR001138">
    <property type="entry name" value="Zn2Cys6_DnaBD"/>
</dbReference>
<dbReference type="SUPFAM" id="SSF57701">
    <property type="entry name" value="Zn2/Cys6 DNA-binding domain"/>
    <property type="match status" value="1"/>
</dbReference>
<reference evidence="9" key="1">
    <citation type="submission" date="2022-07" db="EMBL/GenBank/DDBJ databases">
        <title>Taxonomy of Aspergillus series Nigri: significant species reduction supported by multi-species coalescent approaches.</title>
        <authorList>
            <person name="Bian C."/>
            <person name="Kusuya Y."/>
            <person name="Sklenar F."/>
            <person name="D'hooge E."/>
            <person name="Yaguchi T."/>
            <person name="Takahashi H."/>
            <person name="Hubka V."/>
        </authorList>
    </citation>
    <scope>NUCLEOTIDE SEQUENCE</scope>
    <source>
        <strain evidence="9">CBS 733.88</strain>
    </source>
</reference>
<keyword evidence="4" id="KW-0238">DNA-binding</keyword>
<dbReference type="SMART" id="SM00066">
    <property type="entry name" value="GAL4"/>
    <property type="match status" value="1"/>
</dbReference>
<dbReference type="Gene3D" id="4.10.240.10">
    <property type="entry name" value="Zn(2)-C6 fungal-type DNA-binding domain"/>
    <property type="match status" value="1"/>
</dbReference>
<dbReference type="GO" id="GO:0009893">
    <property type="term" value="P:positive regulation of metabolic process"/>
    <property type="evidence" value="ECO:0007669"/>
    <property type="project" value="UniProtKB-ARBA"/>
</dbReference>
<gene>
    <name evidence="9" type="ORF">AbraCBS73388_001122</name>
</gene>
<sequence length="626" mass="71488">MNRKQPPRRHACVRCVRLKVRCVPVPHTGTCSRCTRLGQPCSLPESPHVNRPRKTRIDALQEQIDNLAAQLGQKQGEYSHHGSLSSATPSTHPPDSPRIYHRRESSRPSDEGSGDPVLGGLVTLREADELMDKFRTQKMAQFPFVIVSADMEIEVLRQRSPFLLLCIVTVCMEHKPLLQHKLEALVRETAATRLVAKSERNLDLLLGLLVHCAWFHYHWRTPHIHKYMLLEMAHMVVVDLGIDKDENIRMQPIPPDPGDNHRPQSNPTEQRALLGCYHLFCTSTLFRRQVTMRHTRWIAQCVEDLARKPEYPSDVLLGDYILSNNFLRRTQCIFDEDVCLCSYHPRDASWEQIVESIERQERQTDDQLSRLVSCDNCELLANPNTCILRKSNHSGALRLELTALTTLTLGQAVLRRKDIVRLREINRLQYLTASAHRVLATYLQVPADVAVHLPASSYYTLWYVMLVLAKVSLLFGNYNHPTPEIDSRRVHEDVLATMRKIAALSLGDDIWSNCRVISMVAWLEKSKSEAQRQCSISHVVQHPTEAYGPPRPPVSWQGPPPAIIFESQPHWTPSQLPVQPEPAVYLETLMHNDWDTGIWRQTLEAFTMFGPPTPQSQMSLQSPVVM</sequence>
<protein>
    <recommendedName>
        <fullName evidence="8">Zn(2)-C6 fungal-type domain-containing protein</fullName>
    </recommendedName>
</protein>
<keyword evidence="3" id="KW-0805">Transcription regulation</keyword>
<feature type="region of interest" description="Disordered" evidence="7">
    <location>
        <begin position="74"/>
        <end position="118"/>
    </location>
</feature>
<keyword evidence="6" id="KW-0539">Nucleus</keyword>
<evidence type="ECO:0000256" key="5">
    <source>
        <dbReference type="ARBA" id="ARBA00023163"/>
    </source>
</evidence>
<comment type="caution">
    <text evidence="9">The sequence shown here is derived from an EMBL/GenBank/DDBJ whole genome shotgun (WGS) entry which is preliminary data.</text>
</comment>
<dbReference type="PANTHER" id="PTHR31845:SF10">
    <property type="entry name" value="ZN(II)2CYS6 TRANSCRIPTION FACTOR (EUROFUNG)"/>
    <property type="match status" value="1"/>
</dbReference>
<evidence type="ECO:0000313" key="10">
    <source>
        <dbReference type="Proteomes" id="UP001143548"/>
    </source>
</evidence>
<accession>A0A9W5YZR9</accession>
<dbReference type="InterPro" id="IPR051089">
    <property type="entry name" value="prtT"/>
</dbReference>
<comment type="subcellular location">
    <subcellularLocation>
        <location evidence="1">Nucleus</location>
    </subcellularLocation>
</comment>
<keyword evidence="5" id="KW-0804">Transcription</keyword>
<dbReference type="InterPro" id="IPR036864">
    <property type="entry name" value="Zn2-C6_fun-type_DNA-bd_sf"/>
</dbReference>
<evidence type="ECO:0000256" key="6">
    <source>
        <dbReference type="ARBA" id="ARBA00023242"/>
    </source>
</evidence>
<evidence type="ECO:0000259" key="8">
    <source>
        <dbReference type="SMART" id="SM00066"/>
    </source>
</evidence>
<keyword evidence="2" id="KW-0862">Zinc</keyword>
<proteinExistence type="predicted"/>
<evidence type="ECO:0000313" key="9">
    <source>
        <dbReference type="EMBL" id="GKZ25486.1"/>
    </source>
</evidence>
<name>A0A9W5YZR9_9EURO</name>
<dbReference type="GO" id="GO:0008270">
    <property type="term" value="F:zinc ion binding"/>
    <property type="evidence" value="ECO:0007669"/>
    <property type="project" value="InterPro"/>
</dbReference>
<dbReference type="EMBL" id="BROQ01000113">
    <property type="protein sequence ID" value="GKZ25486.1"/>
    <property type="molecule type" value="Genomic_DNA"/>
</dbReference>
<organism evidence="9 10">
    <name type="scientific">Aspergillus brasiliensis</name>
    <dbReference type="NCBI Taxonomy" id="319629"/>
    <lineage>
        <taxon>Eukaryota</taxon>
        <taxon>Fungi</taxon>
        <taxon>Dikarya</taxon>
        <taxon>Ascomycota</taxon>
        <taxon>Pezizomycotina</taxon>
        <taxon>Eurotiomycetes</taxon>
        <taxon>Eurotiomycetidae</taxon>
        <taxon>Eurotiales</taxon>
        <taxon>Aspergillaceae</taxon>
        <taxon>Aspergillus</taxon>
        <taxon>Aspergillus subgen. Circumdati</taxon>
    </lineage>
</organism>
<dbReference type="GO" id="GO:0000981">
    <property type="term" value="F:DNA-binding transcription factor activity, RNA polymerase II-specific"/>
    <property type="evidence" value="ECO:0007669"/>
    <property type="project" value="InterPro"/>
</dbReference>
<evidence type="ECO:0000256" key="3">
    <source>
        <dbReference type="ARBA" id="ARBA00023015"/>
    </source>
</evidence>